<feature type="transmembrane region" description="Helical" evidence="7">
    <location>
        <begin position="105"/>
        <end position="123"/>
    </location>
</feature>
<feature type="transmembrane region" description="Helical" evidence="7">
    <location>
        <begin position="30"/>
        <end position="50"/>
    </location>
</feature>
<feature type="transmembrane region" description="Helical" evidence="7">
    <location>
        <begin position="355"/>
        <end position="375"/>
    </location>
</feature>
<sequence length="445" mass="50983">MSDHNTKINKEKLDKIATDVLKPVGFNNAFVNWMLFLTMALLACIYAYIIQYNKGLVVTGMRDMVSWGMYIANFVFFVATALVGMLISGVIGLLGYQWIKPITRIAEIIAVAFAAVAGLVIVSDMGRPERLHHVFLYGRVQSPILWDVTVVSTYLVISFLLYLLPLIPDLAIARGRMSKAPKWQMKLYEILSFNWTHHPKQYKMLFNATRVLIILIIPTAFAIHTVTSWLLAVNSRSGWDSTIFGPYFLTGAFVTGMAAVIIAVFFFRNNYKLREYLHEPLFDKMGKLLEFVCVIYFYFNLNEFVVPAYKMKEFDAIHIHELFAGRHAVMFWFSQIFGLVIPMIVLLWKPFRKPLPLFIIALFVMVGAWLKRYIIVIPTMEHPFLPVQFLPNEWVVYQPTVIEGAVTAGSIILGIMIISVLAKLFPVIPIWEMAEEEEETKTKII</sequence>
<feature type="transmembrane region" description="Helical" evidence="7">
    <location>
        <begin position="244"/>
        <end position="267"/>
    </location>
</feature>
<dbReference type="Pfam" id="PF03916">
    <property type="entry name" value="NrfD"/>
    <property type="match status" value="1"/>
</dbReference>
<dbReference type="Gene3D" id="1.20.1630.10">
    <property type="entry name" value="Formate dehydrogenase/DMSO reductase domain"/>
    <property type="match status" value="1"/>
</dbReference>
<comment type="subcellular location">
    <subcellularLocation>
        <location evidence="1">Cell membrane</location>
        <topology evidence="1">Multi-pass membrane protein</topology>
    </subcellularLocation>
</comment>
<keyword evidence="3" id="KW-1003">Cell membrane</keyword>
<dbReference type="EMBL" id="FXTB01000003">
    <property type="protein sequence ID" value="SMO59960.1"/>
    <property type="molecule type" value="Genomic_DNA"/>
</dbReference>
<proteinExistence type="inferred from homology"/>
<evidence type="ECO:0000313" key="9">
    <source>
        <dbReference type="Proteomes" id="UP000319040"/>
    </source>
</evidence>
<keyword evidence="5 7" id="KW-1133">Transmembrane helix</keyword>
<feature type="transmembrane region" description="Helical" evidence="7">
    <location>
        <begin position="329"/>
        <end position="348"/>
    </location>
</feature>
<evidence type="ECO:0000313" key="8">
    <source>
        <dbReference type="EMBL" id="SMO59960.1"/>
    </source>
</evidence>
<reference evidence="8 9" key="1">
    <citation type="submission" date="2017-05" db="EMBL/GenBank/DDBJ databases">
        <authorList>
            <person name="Varghese N."/>
            <person name="Submissions S."/>
        </authorList>
    </citation>
    <scope>NUCLEOTIDE SEQUENCE [LARGE SCALE GENOMIC DNA]</scope>
    <source>
        <strain evidence="8 9">DSM 27040</strain>
    </source>
</reference>
<keyword evidence="9" id="KW-1185">Reference proteome</keyword>
<feature type="transmembrane region" description="Helical" evidence="7">
    <location>
        <begin position="70"/>
        <end position="93"/>
    </location>
</feature>
<evidence type="ECO:0000256" key="6">
    <source>
        <dbReference type="ARBA" id="ARBA00023136"/>
    </source>
</evidence>
<dbReference type="OrthoDB" id="9806499at2"/>
<dbReference type="AlphaFoldDB" id="A0A521CMN9"/>
<evidence type="ECO:0000256" key="5">
    <source>
        <dbReference type="ARBA" id="ARBA00022989"/>
    </source>
</evidence>
<evidence type="ECO:0000256" key="7">
    <source>
        <dbReference type="SAM" id="Phobius"/>
    </source>
</evidence>
<keyword evidence="6 7" id="KW-0472">Membrane</keyword>
<name>A0A521CMN9_SACCC</name>
<evidence type="ECO:0000256" key="2">
    <source>
        <dbReference type="ARBA" id="ARBA00008929"/>
    </source>
</evidence>
<gene>
    <name evidence="8" type="ORF">SAMN06265379_103236</name>
</gene>
<accession>A0A521CMN9</accession>
<evidence type="ECO:0000256" key="1">
    <source>
        <dbReference type="ARBA" id="ARBA00004651"/>
    </source>
</evidence>
<feature type="transmembrane region" description="Helical" evidence="7">
    <location>
        <begin position="211"/>
        <end position="232"/>
    </location>
</feature>
<evidence type="ECO:0000256" key="3">
    <source>
        <dbReference type="ARBA" id="ARBA00022475"/>
    </source>
</evidence>
<feature type="transmembrane region" description="Helical" evidence="7">
    <location>
        <begin position="143"/>
        <end position="167"/>
    </location>
</feature>
<dbReference type="GO" id="GO:0005886">
    <property type="term" value="C:plasma membrane"/>
    <property type="evidence" value="ECO:0007669"/>
    <property type="project" value="UniProtKB-SubCell"/>
</dbReference>
<feature type="transmembrane region" description="Helical" evidence="7">
    <location>
        <begin position="288"/>
        <end position="309"/>
    </location>
</feature>
<dbReference type="RefSeq" id="WP_142532937.1">
    <property type="nucleotide sequence ID" value="NZ_FXTB01000003.1"/>
</dbReference>
<protein>
    <submittedName>
        <fullName evidence="8">Prokaryotic molybdopterin-containing oxidoreductase family, membrane subunit</fullName>
    </submittedName>
</protein>
<organism evidence="8 9">
    <name type="scientific">Saccharicrinis carchari</name>
    <dbReference type="NCBI Taxonomy" id="1168039"/>
    <lineage>
        <taxon>Bacteria</taxon>
        <taxon>Pseudomonadati</taxon>
        <taxon>Bacteroidota</taxon>
        <taxon>Bacteroidia</taxon>
        <taxon>Marinilabiliales</taxon>
        <taxon>Marinilabiliaceae</taxon>
        <taxon>Saccharicrinis</taxon>
    </lineage>
</organism>
<dbReference type="InterPro" id="IPR005614">
    <property type="entry name" value="NrfD-like"/>
</dbReference>
<dbReference type="PANTHER" id="PTHR43044">
    <property type="match status" value="1"/>
</dbReference>
<dbReference type="Proteomes" id="UP000319040">
    <property type="component" value="Unassembled WGS sequence"/>
</dbReference>
<comment type="similarity">
    <text evidence="2">Belongs to the NrfD family.</text>
</comment>
<dbReference type="PANTHER" id="PTHR43044:SF2">
    <property type="entry name" value="POLYSULPHIDE REDUCTASE NRFD"/>
    <property type="match status" value="1"/>
</dbReference>
<feature type="transmembrane region" description="Helical" evidence="7">
    <location>
        <begin position="395"/>
        <end position="422"/>
    </location>
</feature>
<keyword evidence="4 7" id="KW-0812">Transmembrane</keyword>
<evidence type="ECO:0000256" key="4">
    <source>
        <dbReference type="ARBA" id="ARBA00022692"/>
    </source>
</evidence>